<evidence type="ECO:0000256" key="2">
    <source>
        <dbReference type="SAM" id="SignalP"/>
    </source>
</evidence>
<sequence>MWLHMYNGALLAAIVSAVLPQTVHATTLCTVCQDGSSIRHPEAFVEETEQTCAELAEEASYYSDPASCRYYHRYGNECGCNNKPPPDTLCRLCQDGSPIPDPSLWPDGYDGNCGALQIDAAWNLWSTFDADEDTKGKEASTCDYYHLAGTHCGCPDNVPPADGCQLCLDGSPPLIPDKAVTPGNAAEATCEAFSFYTQFMHTQGTEDCTKHQSVVGSYCGCSSTPSSQRVCDYCPPGLVTREGIVPKVDFKAGNRLFYFRDAACIKVAMLAEEFDFPCDVVPDAFVESCCEPATGLLEPEVFVQEEVKLGSKPQKHSVAGAKGMQHLDGETSHKREAGMQSSGSNEKYDTSLPTTVNWDDFVFLSTSAASSNFLEMRSKHSFTLIFTVLTVGWHFVFA</sequence>
<dbReference type="OrthoDB" id="56856at2759"/>
<dbReference type="Proteomes" id="UP001153069">
    <property type="component" value="Unassembled WGS sequence"/>
</dbReference>
<feature type="signal peptide" evidence="2">
    <location>
        <begin position="1"/>
        <end position="25"/>
    </location>
</feature>
<evidence type="ECO:0000313" key="4">
    <source>
        <dbReference type="Proteomes" id="UP001153069"/>
    </source>
</evidence>
<feature type="region of interest" description="Disordered" evidence="1">
    <location>
        <begin position="313"/>
        <end position="350"/>
    </location>
</feature>
<keyword evidence="2" id="KW-0732">Signal</keyword>
<name>A0A9N8HFR9_9STRA</name>
<organism evidence="3 4">
    <name type="scientific">Seminavis robusta</name>
    <dbReference type="NCBI Taxonomy" id="568900"/>
    <lineage>
        <taxon>Eukaryota</taxon>
        <taxon>Sar</taxon>
        <taxon>Stramenopiles</taxon>
        <taxon>Ochrophyta</taxon>
        <taxon>Bacillariophyta</taxon>
        <taxon>Bacillariophyceae</taxon>
        <taxon>Bacillariophycidae</taxon>
        <taxon>Naviculales</taxon>
        <taxon>Naviculaceae</taxon>
        <taxon>Seminavis</taxon>
    </lineage>
</organism>
<evidence type="ECO:0000256" key="1">
    <source>
        <dbReference type="SAM" id="MobiDB-lite"/>
    </source>
</evidence>
<keyword evidence="4" id="KW-1185">Reference proteome</keyword>
<feature type="compositionally biased region" description="Polar residues" evidence="1">
    <location>
        <begin position="339"/>
        <end position="350"/>
    </location>
</feature>
<protein>
    <submittedName>
        <fullName evidence="3">Uncharacterized protein</fullName>
    </submittedName>
</protein>
<evidence type="ECO:0000313" key="3">
    <source>
        <dbReference type="EMBL" id="CAB9510685.1"/>
    </source>
</evidence>
<feature type="chain" id="PRO_5040108494" evidence="2">
    <location>
        <begin position="26"/>
        <end position="398"/>
    </location>
</feature>
<accession>A0A9N8HFR9</accession>
<gene>
    <name evidence="3" type="ORF">SEMRO_447_G145020.1</name>
</gene>
<reference evidence="3" key="1">
    <citation type="submission" date="2020-06" db="EMBL/GenBank/DDBJ databases">
        <authorList>
            <consortium name="Plant Systems Biology data submission"/>
        </authorList>
    </citation>
    <scope>NUCLEOTIDE SEQUENCE</scope>
    <source>
        <strain evidence="3">D6</strain>
    </source>
</reference>
<proteinExistence type="predicted"/>
<comment type="caution">
    <text evidence="3">The sequence shown here is derived from an EMBL/GenBank/DDBJ whole genome shotgun (WGS) entry which is preliminary data.</text>
</comment>
<dbReference type="AlphaFoldDB" id="A0A9N8HFR9"/>
<feature type="compositionally biased region" description="Basic and acidic residues" evidence="1">
    <location>
        <begin position="325"/>
        <end position="337"/>
    </location>
</feature>
<dbReference type="EMBL" id="CAICTM010000446">
    <property type="protein sequence ID" value="CAB9510685.1"/>
    <property type="molecule type" value="Genomic_DNA"/>
</dbReference>